<dbReference type="SUPFAM" id="SSF52540">
    <property type="entry name" value="P-loop containing nucleoside triphosphate hydrolases"/>
    <property type="match status" value="1"/>
</dbReference>
<dbReference type="EMBL" id="JALJOU010000036">
    <property type="protein sequence ID" value="KAK9833405.1"/>
    <property type="molecule type" value="Genomic_DNA"/>
</dbReference>
<evidence type="ECO:0000256" key="3">
    <source>
        <dbReference type="ARBA" id="ARBA00022840"/>
    </source>
</evidence>
<dbReference type="SUPFAM" id="SSF55271">
    <property type="entry name" value="DNA repair protein MutS, domain I"/>
    <property type="match status" value="1"/>
</dbReference>
<feature type="region of interest" description="Disordered" evidence="5">
    <location>
        <begin position="486"/>
        <end position="506"/>
    </location>
</feature>
<feature type="domain" description="DNA mismatch repair proteins mutS family" evidence="6">
    <location>
        <begin position="802"/>
        <end position="818"/>
    </location>
</feature>
<dbReference type="Proteomes" id="UP001445335">
    <property type="component" value="Unassembled WGS sequence"/>
</dbReference>
<evidence type="ECO:0000256" key="2">
    <source>
        <dbReference type="ARBA" id="ARBA00022763"/>
    </source>
</evidence>
<organism evidence="7 8">
    <name type="scientific">Elliptochloris bilobata</name>
    <dbReference type="NCBI Taxonomy" id="381761"/>
    <lineage>
        <taxon>Eukaryota</taxon>
        <taxon>Viridiplantae</taxon>
        <taxon>Chlorophyta</taxon>
        <taxon>core chlorophytes</taxon>
        <taxon>Trebouxiophyceae</taxon>
        <taxon>Trebouxiophyceae incertae sedis</taxon>
        <taxon>Elliptochloris clade</taxon>
        <taxon>Elliptochloris</taxon>
    </lineage>
</organism>
<dbReference type="InterPro" id="IPR053276">
    <property type="entry name" value="MtDNA_mismatch_repair_MutS"/>
</dbReference>
<evidence type="ECO:0000256" key="1">
    <source>
        <dbReference type="ARBA" id="ARBA00022741"/>
    </source>
</evidence>
<evidence type="ECO:0000313" key="8">
    <source>
        <dbReference type="Proteomes" id="UP001445335"/>
    </source>
</evidence>
<dbReference type="Gene3D" id="3.40.1170.10">
    <property type="entry name" value="DNA repair protein MutS, domain I"/>
    <property type="match status" value="1"/>
</dbReference>
<evidence type="ECO:0000256" key="4">
    <source>
        <dbReference type="ARBA" id="ARBA00023125"/>
    </source>
</evidence>
<dbReference type="Pfam" id="PF01624">
    <property type="entry name" value="MutS_I"/>
    <property type="match status" value="1"/>
</dbReference>
<evidence type="ECO:0000313" key="7">
    <source>
        <dbReference type="EMBL" id="KAK9833405.1"/>
    </source>
</evidence>
<dbReference type="AlphaFoldDB" id="A0AAW1RIW6"/>
<comment type="caution">
    <text evidence="7">The sequence shown here is derived from an EMBL/GenBank/DDBJ whole genome shotgun (WGS) entry which is preliminary data.</text>
</comment>
<dbReference type="InterPro" id="IPR007695">
    <property type="entry name" value="DNA_mismatch_repair_MutS-lik_N"/>
</dbReference>
<keyword evidence="2" id="KW-0227">DNA damage</keyword>
<dbReference type="SMART" id="SM00534">
    <property type="entry name" value="MUTSac"/>
    <property type="match status" value="1"/>
</dbReference>
<gene>
    <name evidence="7" type="ORF">WJX81_002379</name>
</gene>
<keyword evidence="4" id="KW-0238">DNA-binding</keyword>
<feature type="compositionally biased region" description="Acidic residues" evidence="5">
    <location>
        <begin position="488"/>
        <end position="503"/>
    </location>
</feature>
<feature type="region of interest" description="Disordered" evidence="5">
    <location>
        <begin position="949"/>
        <end position="970"/>
    </location>
</feature>
<accession>A0AAW1RIW6</accession>
<dbReference type="GO" id="GO:0030983">
    <property type="term" value="F:mismatched DNA binding"/>
    <property type="evidence" value="ECO:0007669"/>
    <property type="project" value="InterPro"/>
</dbReference>
<keyword evidence="3" id="KW-0067">ATP-binding</keyword>
<keyword evidence="8" id="KW-1185">Reference proteome</keyword>
<dbReference type="PROSITE" id="PS00486">
    <property type="entry name" value="DNA_MISMATCH_REPAIR_2"/>
    <property type="match status" value="1"/>
</dbReference>
<proteinExistence type="predicted"/>
<dbReference type="PANTHER" id="PTHR48448:SF1">
    <property type="entry name" value="MUTL PROTEIN ISOFORM 1"/>
    <property type="match status" value="1"/>
</dbReference>
<feature type="region of interest" description="Disordered" evidence="5">
    <location>
        <begin position="889"/>
        <end position="909"/>
    </location>
</feature>
<name>A0AAW1RIW6_9CHLO</name>
<evidence type="ECO:0000256" key="5">
    <source>
        <dbReference type="SAM" id="MobiDB-lite"/>
    </source>
</evidence>
<dbReference type="InterPro" id="IPR016151">
    <property type="entry name" value="DNA_mismatch_repair_MutS_N"/>
</dbReference>
<dbReference type="PANTHER" id="PTHR48448">
    <property type="entry name" value="MUTL PROTEIN ISOFORM 1"/>
    <property type="match status" value="1"/>
</dbReference>
<keyword evidence="1" id="KW-0547">Nucleotide-binding</keyword>
<dbReference type="GO" id="GO:0006298">
    <property type="term" value="P:mismatch repair"/>
    <property type="evidence" value="ECO:0007669"/>
    <property type="project" value="InterPro"/>
</dbReference>
<reference evidence="7 8" key="1">
    <citation type="journal article" date="2024" name="Nat. Commun.">
        <title>Phylogenomics reveals the evolutionary origins of lichenization in chlorophyte algae.</title>
        <authorList>
            <person name="Puginier C."/>
            <person name="Libourel C."/>
            <person name="Otte J."/>
            <person name="Skaloud P."/>
            <person name="Haon M."/>
            <person name="Grisel S."/>
            <person name="Petersen M."/>
            <person name="Berrin J.G."/>
            <person name="Delaux P.M."/>
            <person name="Dal Grande F."/>
            <person name="Keller J."/>
        </authorList>
    </citation>
    <scope>NUCLEOTIDE SEQUENCE [LARGE SCALE GENOMIC DNA]</scope>
    <source>
        <strain evidence="7 8">SAG 245.80</strain>
    </source>
</reference>
<protein>
    <recommendedName>
        <fullName evidence="6">DNA mismatch repair proteins mutS family domain-containing protein</fullName>
    </recommendedName>
</protein>
<sequence length="1121" mass="118807">MYLPRQHATSAARGWAGRCSARRTLGALSGKGVVPQTSPEVREYWERVLERVDRPSALALIPQLDLSHPLGFTAGGAAAKGSSALVPFMIETKRAHPTKVLLVRVGEFYETQGTDAVVLVQWAALNPMGRKPPPRAGCPVVNLRRTLEDLVQGAGLSVVVCEETPEPYAYGARSKPKERFLAGIVSPASPNYVHGLVDVPGAVPLEAPPPLLGIAASVAGYKVMEVSTDMLSVMITEGLTEDAVSARIHKGGLVPPLYLHSSLHTGPRGRLSESGPEVEWEHRMAQVSRTQVGAVKRYSTDDEVEGLLRMVRVDHNLPPSTSFTRLINLPGNRPKPVYLCTAMQLGIHPGARGVPSLLDAALPREASLLALRWARRTLLQPPPPDVGAALRTACRLLSEVAEPLPAWVALPASDVALKIRGAQGNAAFFQDLAAVLAAVQHVAEAQGLRTLGEALMPATELETGTKLRLSDLAAACREAQREIAAVVEDAEDSEGDSPDEEGDVERRGGVEVVRRLFSANETFRGRIRPGLMRAQIDAVEAAGEAVVAAVGGVLDALLLRCAERDLPRSRPCVVHDATNNAVWVHVLRGSHAAAALKDLGMQHPRDRNGKAIPERYATPAMEAALERYRAACAAAHAAVHEQLVRLAARLEPALPQVIAAATLAVIASALEAHVREAARRGWALPTQLPRGSRMPMQVDGMWPYWLDGRAASTVRNSFELGSMALLTGPNMAGKSTVLRSTVAVALLAACGFYAPVASAAVPYTDAFMLRTFSADAPLEGRSSFAVEMVEMRYVLEDAGADALVLVDELGKGTEARAGTALAAALLEHLARTGTRGIFATHLHQLLDLPLDAPGLVYKRMETRAAPAGGAGERGDPEGGDALDALMRSPSGTPVPRVQPGGGAREPTWRMVDGTSTESLALEVARKCALPPAILRRATSLYQGLMQQPSGAQQMPASGAAAASATPTKSGSNGYVAVARALRDSDDDAESQLDEARPRLTIEAAANLVLPVQVVRAGQVPPPATVGHSCVYVVRRPDGFFYCGETDDLKKRLATHKQLRGPVRGGPRMESAYIVLPPGAGGKSMAVAIEKQAILALQAAGFQLLASGDANRRQAPRQAAAA</sequence>
<dbReference type="Gene3D" id="3.40.50.300">
    <property type="entry name" value="P-loop containing nucleotide triphosphate hydrolases"/>
    <property type="match status" value="1"/>
</dbReference>
<dbReference type="GO" id="GO:0005524">
    <property type="term" value="F:ATP binding"/>
    <property type="evidence" value="ECO:0007669"/>
    <property type="project" value="UniProtKB-KW"/>
</dbReference>
<dbReference type="InterPro" id="IPR027417">
    <property type="entry name" value="P-loop_NTPase"/>
</dbReference>
<dbReference type="Pfam" id="PF00488">
    <property type="entry name" value="MutS_V"/>
    <property type="match status" value="1"/>
</dbReference>
<dbReference type="InterPro" id="IPR000432">
    <property type="entry name" value="DNA_mismatch_repair_MutS_C"/>
</dbReference>
<evidence type="ECO:0000259" key="6">
    <source>
        <dbReference type="PROSITE" id="PS00486"/>
    </source>
</evidence>